<feature type="domain" description="MobA-like NTP transferase" evidence="8">
    <location>
        <begin position="7"/>
        <end position="159"/>
    </location>
</feature>
<dbReference type="AlphaFoldDB" id="A0A1W1BSM4"/>
<keyword evidence="6" id="KW-0342">GTP-binding</keyword>
<dbReference type="EMBL" id="FPHL01000014">
    <property type="protein sequence ID" value="SFV56570.1"/>
    <property type="molecule type" value="Genomic_DNA"/>
</dbReference>
<evidence type="ECO:0000313" key="9">
    <source>
        <dbReference type="EMBL" id="SFV56570.1"/>
    </source>
</evidence>
<dbReference type="GO" id="GO:0016779">
    <property type="term" value="F:nucleotidyltransferase activity"/>
    <property type="evidence" value="ECO:0007669"/>
    <property type="project" value="TreeGrafter"/>
</dbReference>
<evidence type="ECO:0000256" key="7">
    <source>
        <dbReference type="ARBA" id="ARBA00023150"/>
    </source>
</evidence>
<dbReference type="InterPro" id="IPR025877">
    <property type="entry name" value="MobA-like_NTP_Trfase"/>
</dbReference>
<dbReference type="InterPro" id="IPR029044">
    <property type="entry name" value="Nucleotide-diphossugar_trans"/>
</dbReference>
<keyword evidence="4" id="KW-0547">Nucleotide-binding</keyword>
<dbReference type="GO" id="GO:0005525">
    <property type="term" value="F:GTP binding"/>
    <property type="evidence" value="ECO:0007669"/>
    <property type="project" value="UniProtKB-KW"/>
</dbReference>
<accession>A0A1W1BSM4</accession>
<keyword evidence="7" id="KW-0501">Molybdenum cofactor biosynthesis</keyword>
<gene>
    <name evidence="9" type="ORF">MNB_SV-10-444</name>
</gene>
<name>A0A1W1BSM4_9ZZZZ</name>
<dbReference type="Pfam" id="PF12804">
    <property type="entry name" value="NTP_transf_3"/>
    <property type="match status" value="1"/>
</dbReference>
<dbReference type="CDD" id="cd02503">
    <property type="entry name" value="MobA"/>
    <property type="match status" value="1"/>
</dbReference>
<dbReference type="NCBIfam" id="NF001837">
    <property type="entry name" value="PRK00560.1"/>
    <property type="match status" value="1"/>
</dbReference>
<proteinExistence type="inferred from homology"/>
<sequence length="189" mass="21343">MKYTIPAVIFAGGKSSRMGRDKALLPFGEYPTLAEYQYRKMQNIFESVYLSAKKNKFAFPAELICDRYEASSPLAGIVSAFETLDTDALFVLSVDAPFITEKVIAALFEANRKNTDAVIAKSPDGIQPLCGIYKRSLLPFAKQQLLDNKHRLTSLLKQNRSRFIAFQDNTPFENLNHPHEYEAAIRRSV</sequence>
<keyword evidence="1" id="KW-0963">Cytoplasm</keyword>
<keyword evidence="3" id="KW-0479">Metal-binding</keyword>
<reference evidence="9" key="1">
    <citation type="submission" date="2016-10" db="EMBL/GenBank/DDBJ databases">
        <authorList>
            <person name="de Groot N.N."/>
        </authorList>
    </citation>
    <scope>NUCLEOTIDE SEQUENCE</scope>
</reference>
<dbReference type="GO" id="GO:0046872">
    <property type="term" value="F:metal ion binding"/>
    <property type="evidence" value="ECO:0007669"/>
    <property type="project" value="UniProtKB-KW"/>
</dbReference>
<dbReference type="Gene3D" id="3.90.550.10">
    <property type="entry name" value="Spore Coat Polysaccharide Biosynthesis Protein SpsA, Chain A"/>
    <property type="match status" value="1"/>
</dbReference>
<evidence type="ECO:0000256" key="6">
    <source>
        <dbReference type="ARBA" id="ARBA00023134"/>
    </source>
</evidence>
<dbReference type="HAMAP" id="MF_00316">
    <property type="entry name" value="MobA"/>
    <property type="match status" value="1"/>
</dbReference>
<organism evidence="9">
    <name type="scientific">hydrothermal vent metagenome</name>
    <dbReference type="NCBI Taxonomy" id="652676"/>
    <lineage>
        <taxon>unclassified sequences</taxon>
        <taxon>metagenomes</taxon>
        <taxon>ecological metagenomes</taxon>
    </lineage>
</organism>
<dbReference type="GO" id="GO:0006777">
    <property type="term" value="P:Mo-molybdopterin cofactor biosynthetic process"/>
    <property type="evidence" value="ECO:0007669"/>
    <property type="project" value="UniProtKB-KW"/>
</dbReference>
<evidence type="ECO:0000256" key="5">
    <source>
        <dbReference type="ARBA" id="ARBA00022842"/>
    </source>
</evidence>
<evidence type="ECO:0000256" key="4">
    <source>
        <dbReference type="ARBA" id="ARBA00022741"/>
    </source>
</evidence>
<evidence type="ECO:0000256" key="1">
    <source>
        <dbReference type="ARBA" id="ARBA00022490"/>
    </source>
</evidence>
<keyword evidence="2" id="KW-0808">Transferase</keyword>
<dbReference type="PANTHER" id="PTHR19136:SF81">
    <property type="entry name" value="MOLYBDENUM COFACTOR GUANYLYLTRANSFERASE"/>
    <property type="match status" value="1"/>
</dbReference>
<dbReference type="InterPro" id="IPR013482">
    <property type="entry name" value="Molybde_CF_guanTrfase"/>
</dbReference>
<dbReference type="SUPFAM" id="SSF53448">
    <property type="entry name" value="Nucleotide-diphospho-sugar transferases"/>
    <property type="match status" value="1"/>
</dbReference>
<evidence type="ECO:0000256" key="2">
    <source>
        <dbReference type="ARBA" id="ARBA00022679"/>
    </source>
</evidence>
<evidence type="ECO:0000256" key="3">
    <source>
        <dbReference type="ARBA" id="ARBA00022723"/>
    </source>
</evidence>
<dbReference type="PANTHER" id="PTHR19136">
    <property type="entry name" value="MOLYBDENUM COFACTOR GUANYLYLTRANSFERASE"/>
    <property type="match status" value="1"/>
</dbReference>
<evidence type="ECO:0000259" key="8">
    <source>
        <dbReference type="Pfam" id="PF12804"/>
    </source>
</evidence>
<keyword evidence="5" id="KW-0460">Magnesium</keyword>
<protein>
    <submittedName>
        <fullName evidence="9">Molybdopterin-guanine dinucleotide biosynthesis protein MobA</fullName>
    </submittedName>
</protein>